<dbReference type="Pfam" id="PF06841">
    <property type="entry name" value="Phage_T4_gp19"/>
    <property type="match status" value="1"/>
</dbReference>
<keyword evidence="2" id="KW-1185">Reference proteome</keyword>
<dbReference type="RefSeq" id="WP_012599106.1">
    <property type="nucleotide sequence ID" value="NC_011729.1"/>
</dbReference>
<dbReference type="InterPro" id="IPR010667">
    <property type="entry name" value="Phage_T4_Gp19"/>
</dbReference>
<dbReference type="NCBIfam" id="TIGR02241">
    <property type="entry name" value="conserved hypothetical phage tail region protein"/>
    <property type="match status" value="1"/>
</dbReference>
<dbReference type="STRING" id="65393.PCC7424_1728"/>
<dbReference type="EMBL" id="CP001291">
    <property type="protein sequence ID" value="ACK70163.1"/>
    <property type="molecule type" value="Genomic_DNA"/>
</dbReference>
<dbReference type="PANTHER" id="PTHR38009:SF1">
    <property type="entry name" value="CONSERVED HYPOTHETICAL PHAGE TAIL PROTEIN"/>
    <property type="match status" value="1"/>
</dbReference>
<proteinExistence type="predicted"/>
<gene>
    <name evidence="1" type="ordered locus">PCC7424_1728</name>
</gene>
<dbReference type="HOGENOM" id="CLU_101335_4_0_3"/>
<dbReference type="OrthoDB" id="571709at2"/>
<dbReference type="Proteomes" id="UP000002384">
    <property type="component" value="Chromosome"/>
</dbReference>
<dbReference type="eggNOG" id="ENOG50312JQ">
    <property type="taxonomic scope" value="Bacteria"/>
</dbReference>
<accession>B7KB53</accession>
<reference evidence="2" key="1">
    <citation type="journal article" date="2011" name="MBio">
        <title>Novel metabolic attributes of the genus Cyanothece, comprising a group of unicellular nitrogen-fixing Cyanobacteria.</title>
        <authorList>
            <person name="Bandyopadhyay A."/>
            <person name="Elvitigala T."/>
            <person name="Welsh E."/>
            <person name="Stockel J."/>
            <person name="Liberton M."/>
            <person name="Min H."/>
            <person name="Sherman L.A."/>
            <person name="Pakrasi H.B."/>
        </authorList>
    </citation>
    <scope>NUCLEOTIDE SEQUENCE [LARGE SCALE GENOMIC DNA]</scope>
    <source>
        <strain evidence="2">PCC 7424</strain>
    </source>
</reference>
<evidence type="ECO:0000313" key="1">
    <source>
        <dbReference type="EMBL" id="ACK70163.1"/>
    </source>
</evidence>
<dbReference type="InterPro" id="IPR011747">
    <property type="entry name" value="CHP02241"/>
</dbReference>
<sequence>MVNFPEILTVSRFYVELKLDGSDDRVDAVFMECQGLEVTTNVISITEVTAQKWGKNGQNRGRLVQTKIPSNYRYIDLVLKRGLTTSTVMWDWLASIQGGNWDQQRRDGSLTLYNQAGNEQFRFQFYRAWPTRYHINDLNVQGSAYEIETIELAIEELKRTQINSSVS</sequence>
<name>B7KB53_GLOC7</name>
<dbReference type="PANTHER" id="PTHR38009">
    <property type="entry name" value="CONSERVED HYPOTHETICAL PHAGE TAIL PROTEIN"/>
    <property type="match status" value="1"/>
</dbReference>
<evidence type="ECO:0000313" key="2">
    <source>
        <dbReference type="Proteomes" id="UP000002384"/>
    </source>
</evidence>
<protein>
    <submittedName>
        <fullName evidence="1">Conserved hypothetical phage tail protein</fullName>
    </submittedName>
</protein>
<dbReference type="KEGG" id="cyc:PCC7424_1728"/>
<organism evidence="1 2">
    <name type="scientific">Gloeothece citriformis (strain PCC 7424)</name>
    <name type="common">Cyanothece sp. (strain PCC 7424)</name>
    <dbReference type="NCBI Taxonomy" id="65393"/>
    <lineage>
        <taxon>Bacteria</taxon>
        <taxon>Bacillati</taxon>
        <taxon>Cyanobacteriota</taxon>
        <taxon>Cyanophyceae</taxon>
        <taxon>Oscillatoriophycideae</taxon>
        <taxon>Chroococcales</taxon>
        <taxon>Aphanothecaceae</taxon>
        <taxon>Gloeothece</taxon>
        <taxon>Gloeothece citriformis</taxon>
    </lineage>
</organism>
<dbReference type="GO" id="GO:0005198">
    <property type="term" value="F:structural molecule activity"/>
    <property type="evidence" value="ECO:0007669"/>
    <property type="project" value="InterPro"/>
</dbReference>
<dbReference type="AlphaFoldDB" id="B7KB53"/>